<evidence type="ECO:0000256" key="5">
    <source>
        <dbReference type="SAM" id="MobiDB-lite"/>
    </source>
</evidence>
<evidence type="ECO:0000256" key="3">
    <source>
        <dbReference type="ARBA" id="ARBA00023242"/>
    </source>
</evidence>
<feature type="domain" description="Homeobox" evidence="6">
    <location>
        <begin position="503"/>
        <end position="566"/>
    </location>
</feature>
<dbReference type="Gene3D" id="1.10.10.60">
    <property type="entry name" value="Homeodomain-like"/>
    <property type="match status" value="1"/>
</dbReference>
<evidence type="ECO:0000256" key="4">
    <source>
        <dbReference type="PROSITE-ProRule" id="PRU00108"/>
    </source>
</evidence>
<name>A0A9W7XK55_9FUNG</name>
<dbReference type="SUPFAM" id="SSF46689">
    <property type="entry name" value="Homeodomain-like"/>
    <property type="match status" value="1"/>
</dbReference>
<evidence type="ECO:0000256" key="1">
    <source>
        <dbReference type="ARBA" id="ARBA00023125"/>
    </source>
</evidence>
<dbReference type="Proteomes" id="UP001145021">
    <property type="component" value="Unassembled WGS sequence"/>
</dbReference>
<dbReference type="Pfam" id="PF05920">
    <property type="entry name" value="Homeobox_KN"/>
    <property type="match status" value="1"/>
</dbReference>
<dbReference type="InterPro" id="IPR009057">
    <property type="entry name" value="Homeodomain-like_sf"/>
</dbReference>
<feature type="region of interest" description="Disordered" evidence="5">
    <location>
        <begin position="426"/>
        <end position="462"/>
    </location>
</feature>
<organism evidence="7 8">
    <name type="scientific">Coemansia asiatica</name>
    <dbReference type="NCBI Taxonomy" id="1052880"/>
    <lineage>
        <taxon>Eukaryota</taxon>
        <taxon>Fungi</taxon>
        <taxon>Fungi incertae sedis</taxon>
        <taxon>Zoopagomycota</taxon>
        <taxon>Kickxellomycotina</taxon>
        <taxon>Kickxellomycetes</taxon>
        <taxon>Kickxellales</taxon>
        <taxon>Kickxellaceae</taxon>
        <taxon>Coemansia</taxon>
    </lineage>
</organism>
<proteinExistence type="predicted"/>
<dbReference type="PROSITE" id="PS50071">
    <property type="entry name" value="HOMEOBOX_2"/>
    <property type="match status" value="1"/>
</dbReference>
<feature type="compositionally biased region" description="Low complexity" evidence="5">
    <location>
        <begin position="482"/>
        <end position="491"/>
    </location>
</feature>
<dbReference type="CDD" id="cd00086">
    <property type="entry name" value="homeodomain"/>
    <property type="match status" value="1"/>
</dbReference>
<dbReference type="GO" id="GO:0006355">
    <property type="term" value="P:regulation of DNA-templated transcription"/>
    <property type="evidence" value="ECO:0007669"/>
    <property type="project" value="InterPro"/>
</dbReference>
<comment type="caution">
    <text evidence="7">The sequence shown here is derived from an EMBL/GenBank/DDBJ whole genome shotgun (WGS) entry which is preliminary data.</text>
</comment>
<evidence type="ECO:0000313" key="8">
    <source>
        <dbReference type="Proteomes" id="UP001145021"/>
    </source>
</evidence>
<keyword evidence="1 4" id="KW-0238">DNA-binding</keyword>
<dbReference type="InterPro" id="IPR001356">
    <property type="entry name" value="HD"/>
</dbReference>
<dbReference type="EMBL" id="JANBOH010000133">
    <property type="protein sequence ID" value="KAJ1644939.1"/>
    <property type="molecule type" value="Genomic_DNA"/>
</dbReference>
<accession>A0A9W7XK55</accession>
<keyword evidence="2 4" id="KW-0371">Homeobox</keyword>
<feature type="DNA-binding region" description="Homeobox" evidence="4">
    <location>
        <begin position="505"/>
        <end position="567"/>
    </location>
</feature>
<gene>
    <name evidence="7" type="ORF">LPJ64_003417</name>
</gene>
<dbReference type="GO" id="GO:0005634">
    <property type="term" value="C:nucleus"/>
    <property type="evidence" value="ECO:0007669"/>
    <property type="project" value="UniProtKB-SubCell"/>
</dbReference>
<keyword evidence="3 4" id="KW-0539">Nucleus</keyword>
<dbReference type="InterPro" id="IPR008422">
    <property type="entry name" value="KN_HD"/>
</dbReference>
<sequence length="593" mass="61870">MKPETSSDTGNSNHAANMSLMNDFRYPIINLNPEASIGTQEETCFVAKSNTECTTNVYPQDVASMFKAQFPTSDYTNELVFCSAAAAGNSIMAMQPAGSLEEMQALANASSYGTGAREIEFSAAATLAMAATSTPALVAGYPCAMPAGSLATGGSCNGSVLGGGTIGGTAGMQPMGSSHSQLLYQIYAPAPLSNTTPLMAFSNEHATAAAFAFPCSSTHASAPASVVAPVPVAATAAFCTPIMGPAQQQQQQQQHPGEQLFGKLDYAGVSSSAAGGFLPAATGLVGHGVPSLAHTPQPDRRLSQSSLALLSGYAISPQTVASASPMAAPAMASPMISSYFDGISLGNLSTPHLPTAATAHNAGAQLCQAMGAVRPRVYRSVSNAGTHARARSSSPSHLTLSQGLRTTAAHPYFAHAHTVTGILGSGSSAAHSRAGSEARIGRSKRASVHMDGVPNHGRKLSIGSTSHLSLSRAAAANVQRAGSTVSSTGSSEETEDEVADKQVSATSGRIPLTSQQREVFFRWLYENAHDPKPKGHERDRLRHIGNMSRERFKTWFANARRRYFVTTQENGVLKYSVNQRFLVACQRAKISLD</sequence>
<dbReference type="GO" id="GO:0003677">
    <property type="term" value="F:DNA binding"/>
    <property type="evidence" value="ECO:0007669"/>
    <property type="project" value="UniProtKB-UniRule"/>
</dbReference>
<evidence type="ECO:0000259" key="6">
    <source>
        <dbReference type="PROSITE" id="PS50071"/>
    </source>
</evidence>
<dbReference type="SMART" id="SM00389">
    <property type="entry name" value="HOX"/>
    <property type="match status" value="1"/>
</dbReference>
<evidence type="ECO:0000313" key="7">
    <source>
        <dbReference type="EMBL" id="KAJ1644939.1"/>
    </source>
</evidence>
<keyword evidence="8" id="KW-1185">Reference proteome</keyword>
<comment type="subcellular location">
    <subcellularLocation>
        <location evidence="4">Nucleus</location>
    </subcellularLocation>
</comment>
<dbReference type="AlphaFoldDB" id="A0A9W7XK55"/>
<reference evidence="7" key="1">
    <citation type="submission" date="2022-07" db="EMBL/GenBank/DDBJ databases">
        <title>Phylogenomic reconstructions and comparative analyses of Kickxellomycotina fungi.</title>
        <authorList>
            <person name="Reynolds N.K."/>
            <person name="Stajich J.E."/>
            <person name="Barry K."/>
            <person name="Grigoriev I.V."/>
            <person name="Crous P."/>
            <person name="Smith M.E."/>
        </authorList>
    </citation>
    <scope>NUCLEOTIDE SEQUENCE</scope>
    <source>
        <strain evidence="7">NBRC 105413</strain>
    </source>
</reference>
<protein>
    <recommendedName>
        <fullName evidence="6">Homeobox domain-containing protein</fullName>
    </recommendedName>
</protein>
<evidence type="ECO:0000256" key="2">
    <source>
        <dbReference type="ARBA" id="ARBA00023155"/>
    </source>
</evidence>
<feature type="region of interest" description="Disordered" evidence="5">
    <location>
        <begin position="480"/>
        <end position="507"/>
    </location>
</feature>